<sequence>MQNKTILLGFVAVLLVIKFAVVPLIDWQDSTAATVHRQAAQLEKGKRLLANQEDIAARVQALEALRETLQEGLVFSAEDQTSLQIELQSFLGKRLEEYGLEARNINWLNSLSKGPLVEQRVELSLSGKLHGLISFMLDVEQFQPRMSVVRINTINSNMYPQRQTLGQFNGMVVLSMMRNAGTSGETDEQP</sequence>
<dbReference type="Gene3D" id="3.30.70.60">
    <property type="match status" value="1"/>
</dbReference>
<organism evidence="1 2">
    <name type="scientific">Fluctibacter halophilus</name>
    <dbReference type="NCBI Taxonomy" id="226011"/>
    <lineage>
        <taxon>Bacteria</taxon>
        <taxon>Pseudomonadati</taxon>
        <taxon>Pseudomonadota</taxon>
        <taxon>Gammaproteobacteria</taxon>
        <taxon>Alteromonadales</taxon>
        <taxon>Alteromonadaceae</taxon>
        <taxon>Fluctibacter</taxon>
    </lineage>
</organism>
<dbReference type="EMBL" id="JAJEWP010000001">
    <property type="protein sequence ID" value="MCC2614811.1"/>
    <property type="molecule type" value="Genomic_DNA"/>
</dbReference>
<dbReference type="Proteomes" id="UP001520878">
    <property type="component" value="Unassembled WGS sequence"/>
</dbReference>
<evidence type="ECO:0000313" key="1">
    <source>
        <dbReference type="EMBL" id="MCC2614811.1"/>
    </source>
</evidence>
<keyword evidence="2" id="KW-1185">Reference proteome</keyword>
<comment type="caution">
    <text evidence="1">The sequence shown here is derived from an EMBL/GenBank/DDBJ whole genome shotgun (WGS) entry which is preliminary data.</text>
</comment>
<evidence type="ECO:0000313" key="2">
    <source>
        <dbReference type="Proteomes" id="UP001520878"/>
    </source>
</evidence>
<name>A0ABS8G3Y1_9ALTE</name>
<protein>
    <submittedName>
        <fullName evidence="1">Uncharacterized protein</fullName>
    </submittedName>
</protein>
<dbReference type="InterPro" id="IPR014717">
    <property type="entry name" value="Transl_elong_EF1B/ribsomal_bS6"/>
</dbReference>
<gene>
    <name evidence="1" type="ORF">LJ739_00985</name>
</gene>
<reference evidence="1 2" key="1">
    <citation type="submission" date="2021-10" db="EMBL/GenBank/DDBJ databases">
        <title>Draft genome of Aestuariibacter halophilus JC2043.</title>
        <authorList>
            <person name="Emsley S.A."/>
            <person name="Pfannmuller K.M."/>
            <person name="Ushijima B."/>
            <person name="Saw J.H."/>
            <person name="Videau P."/>
        </authorList>
    </citation>
    <scope>NUCLEOTIDE SEQUENCE [LARGE SCALE GENOMIC DNA]</scope>
    <source>
        <strain evidence="1 2">JC2043</strain>
    </source>
</reference>
<dbReference type="RefSeq" id="WP_229156727.1">
    <property type="nucleotide sequence ID" value="NZ_JAJEWP010000001.1"/>
</dbReference>
<accession>A0ABS8G3Y1</accession>
<proteinExistence type="predicted"/>